<dbReference type="Proteomes" id="UP000257109">
    <property type="component" value="Unassembled WGS sequence"/>
</dbReference>
<gene>
    <name evidence="1" type="ORF">CR513_36913</name>
</gene>
<reference evidence="1" key="1">
    <citation type="submission" date="2018-05" db="EMBL/GenBank/DDBJ databases">
        <title>Draft genome of Mucuna pruriens seed.</title>
        <authorList>
            <person name="Nnadi N.E."/>
            <person name="Vos R."/>
            <person name="Hasami M.H."/>
            <person name="Devisetty U.K."/>
            <person name="Aguiy J.C."/>
        </authorList>
    </citation>
    <scope>NUCLEOTIDE SEQUENCE [LARGE SCALE GENOMIC DNA]</scope>
    <source>
        <strain evidence="1">JCA_2017</strain>
    </source>
</reference>
<evidence type="ECO:0000313" key="2">
    <source>
        <dbReference type="Proteomes" id="UP000257109"/>
    </source>
</evidence>
<proteinExistence type="predicted"/>
<protein>
    <submittedName>
        <fullName evidence="1">Uncharacterized protein</fullName>
    </submittedName>
</protein>
<dbReference type="AlphaFoldDB" id="A0A371FW78"/>
<name>A0A371FW78_MUCPR</name>
<comment type="caution">
    <text evidence="1">The sequence shown here is derived from an EMBL/GenBank/DDBJ whole genome shotgun (WGS) entry which is preliminary data.</text>
</comment>
<evidence type="ECO:0000313" key="1">
    <source>
        <dbReference type="EMBL" id="RDX82313.1"/>
    </source>
</evidence>
<dbReference type="EMBL" id="QJKJ01007667">
    <property type="protein sequence ID" value="RDX82313.1"/>
    <property type="molecule type" value="Genomic_DNA"/>
</dbReference>
<feature type="non-terminal residue" evidence="1">
    <location>
        <position position="1"/>
    </location>
</feature>
<organism evidence="1 2">
    <name type="scientific">Mucuna pruriens</name>
    <name type="common">Velvet bean</name>
    <name type="synonym">Dolichos pruriens</name>
    <dbReference type="NCBI Taxonomy" id="157652"/>
    <lineage>
        <taxon>Eukaryota</taxon>
        <taxon>Viridiplantae</taxon>
        <taxon>Streptophyta</taxon>
        <taxon>Embryophyta</taxon>
        <taxon>Tracheophyta</taxon>
        <taxon>Spermatophyta</taxon>
        <taxon>Magnoliopsida</taxon>
        <taxon>eudicotyledons</taxon>
        <taxon>Gunneridae</taxon>
        <taxon>Pentapetalae</taxon>
        <taxon>rosids</taxon>
        <taxon>fabids</taxon>
        <taxon>Fabales</taxon>
        <taxon>Fabaceae</taxon>
        <taxon>Papilionoideae</taxon>
        <taxon>50 kb inversion clade</taxon>
        <taxon>NPAAA clade</taxon>
        <taxon>indigoferoid/millettioid clade</taxon>
        <taxon>Phaseoleae</taxon>
        <taxon>Mucuna</taxon>
    </lineage>
</organism>
<keyword evidence="2" id="KW-1185">Reference proteome</keyword>
<accession>A0A371FW78</accession>
<sequence length="124" mass="14420">MQLITHKLSKEALRPIFGAIYRSDQKNMLIVSGVKGVTPSIITNVAKESYLDEDPKDDKFKSLSRNWQIKTYHPKRQILRNVQEKVKTGSTFKDQAQSFERKKAREYTRERVIKSETQVSMSNT</sequence>